<dbReference type="CDD" id="cd00340">
    <property type="entry name" value="GSH_Peroxidase"/>
    <property type="match status" value="1"/>
</dbReference>
<keyword evidence="3 5" id="KW-0560">Oxidoreductase</keyword>
<evidence type="ECO:0000256" key="1">
    <source>
        <dbReference type="ARBA" id="ARBA00006926"/>
    </source>
</evidence>
<dbReference type="PRINTS" id="PR01011">
    <property type="entry name" value="GLUTPROXDASE"/>
</dbReference>
<proteinExistence type="inferred from homology"/>
<dbReference type="PROSITE" id="PS51352">
    <property type="entry name" value="THIOREDOXIN_2"/>
    <property type="match status" value="1"/>
</dbReference>
<accession>A0A1J5PKR1</accession>
<evidence type="ECO:0000256" key="2">
    <source>
        <dbReference type="ARBA" id="ARBA00022559"/>
    </source>
</evidence>
<dbReference type="PROSITE" id="PS51355">
    <property type="entry name" value="GLUTATHIONE_PEROXID_3"/>
    <property type="match status" value="1"/>
</dbReference>
<reference evidence="5" key="1">
    <citation type="submission" date="2016-10" db="EMBL/GenBank/DDBJ databases">
        <title>Sequence of Gallionella enrichment culture.</title>
        <authorList>
            <person name="Poehlein A."/>
            <person name="Muehling M."/>
            <person name="Daniel R."/>
        </authorList>
    </citation>
    <scope>NUCLEOTIDE SEQUENCE</scope>
</reference>
<dbReference type="InterPro" id="IPR013766">
    <property type="entry name" value="Thioredoxin_domain"/>
</dbReference>
<dbReference type="EC" id="1.11.1.22" evidence="5"/>
<dbReference type="InterPro" id="IPR029759">
    <property type="entry name" value="GPX_AS"/>
</dbReference>
<dbReference type="PANTHER" id="PTHR11592">
    <property type="entry name" value="GLUTATHIONE PEROXIDASE"/>
    <property type="match status" value="1"/>
</dbReference>
<dbReference type="EMBL" id="MLJW01008399">
    <property type="protein sequence ID" value="OIQ64117.1"/>
    <property type="molecule type" value="Genomic_DNA"/>
</dbReference>
<keyword evidence="2 5" id="KW-0575">Peroxidase</keyword>
<comment type="similarity">
    <text evidence="1">Belongs to the glutathione peroxidase family.</text>
</comment>
<dbReference type="Gene3D" id="3.40.30.10">
    <property type="entry name" value="Glutaredoxin"/>
    <property type="match status" value="1"/>
</dbReference>
<gene>
    <name evidence="5" type="primary">gpx2</name>
    <name evidence="5" type="ORF">GALL_543340</name>
</gene>
<evidence type="ECO:0000313" key="5">
    <source>
        <dbReference type="EMBL" id="OIQ64117.1"/>
    </source>
</evidence>
<dbReference type="InterPro" id="IPR000889">
    <property type="entry name" value="Glutathione_peroxidase"/>
</dbReference>
<protein>
    <submittedName>
        <fullName evidence="5">Hydroperoxy fatty acid reductase gpx2</fullName>
        <ecNumber evidence="5">1.11.1.22</ecNumber>
    </submittedName>
</protein>
<sequence>MTTAYDFAFKTIDGADLPLTTFKDKVVLVVNTASKCGLTPQYDGLEKLYSDYKDRGLVVLGVPCNQFMGQEPGTEAEIKDFCETRFNIDFPLTSKEDVKGETAHPFYKWALETLGESADPAWNFHKLLFGKDGQLIRAFGPRTEPLDGEITGAVEAAL</sequence>
<feature type="domain" description="Thioredoxin" evidence="4">
    <location>
        <begin position="1"/>
        <end position="158"/>
    </location>
</feature>
<dbReference type="PIRSF" id="PIRSF000303">
    <property type="entry name" value="Glutathion_perox"/>
    <property type="match status" value="1"/>
</dbReference>
<organism evidence="5">
    <name type="scientific">mine drainage metagenome</name>
    <dbReference type="NCBI Taxonomy" id="410659"/>
    <lineage>
        <taxon>unclassified sequences</taxon>
        <taxon>metagenomes</taxon>
        <taxon>ecological metagenomes</taxon>
    </lineage>
</organism>
<dbReference type="AlphaFoldDB" id="A0A1J5PKR1"/>
<comment type="caution">
    <text evidence="5">The sequence shown here is derived from an EMBL/GenBank/DDBJ whole genome shotgun (WGS) entry which is preliminary data.</text>
</comment>
<dbReference type="SUPFAM" id="SSF52833">
    <property type="entry name" value="Thioredoxin-like"/>
    <property type="match status" value="1"/>
</dbReference>
<evidence type="ECO:0000259" key="4">
    <source>
        <dbReference type="PROSITE" id="PS51352"/>
    </source>
</evidence>
<name>A0A1J5PKR1_9ZZZZ</name>
<dbReference type="GO" id="GO:0034599">
    <property type="term" value="P:cellular response to oxidative stress"/>
    <property type="evidence" value="ECO:0007669"/>
    <property type="project" value="TreeGrafter"/>
</dbReference>
<evidence type="ECO:0000256" key="3">
    <source>
        <dbReference type="ARBA" id="ARBA00023002"/>
    </source>
</evidence>
<dbReference type="PROSITE" id="PS00460">
    <property type="entry name" value="GLUTATHIONE_PEROXID_1"/>
    <property type="match status" value="1"/>
</dbReference>
<dbReference type="PANTHER" id="PTHR11592:SF78">
    <property type="entry name" value="GLUTATHIONE PEROXIDASE"/>
    <property type="match status" value="1"/>
</dbReference>
<dbReference type="Pfam" id="PF00255">
    <property type="entry name" value="GSHPx"/>
    <property type="match status" value="1"/>
</dbReference>
<dbReference type="InterPro" id="IPR036249">
    <property type="entry name" value="Thioredoxin-like_sf"/>
</dbReference>
<dbReference type="GO" id="GO:0004601">
    <property type="term" value="F:peroxidase activity"/>
    <property type="evidence" value="ECO:0007669"/>
    <property type="project" value="UniProtKB-KW"/>
</dbReference>